<gene>
    <name evidence="2" type="ORF">NCTC11166_01443</name>
</gene>
<proteinExistence type="predicted"/>
<feature type="compositionally biased region" description="Polar residues" evidence="1">
    <location>
        <begin position="9"/>
        <end position="23"/>
    </location>
</feature>
<evidence type="ECO:0000313" key="2">
    <source>
        <dbReference type="EMBL" id="SPU53360.1"/>
    </source>
</evidence>
<protein>
    <submittedName>
        <fullName evidence="2">Uncharacterized protein</fullName>
    </submittedName>
</protein>
<organism evidence="2 3">
    <name type="scientific">Brevundimonas vesicularis</name>
    <name type="common">Pseudomonas vesicularis</name>
    <dbReference type="NCBI Taxonomy" id="41276"/>
    <lineage>
        <taxon>Bacteria</taxon>
        <taxon>Pseudomonadati</taxon>
        <taxon>Pseudomonadota</taxon>
        <taxon>Alphaproteobacteria</taxon>
        <taxon>Caulobacterales</taxon>
        <taxon>Caulobacteraceae</taxon>
        <taxon>Brevundimonas</taxon>
    </lineage>
</organism>
<dbReference type="Proteomes" id="UP000251186">
    <property type="component" value="Unassembled WGS sequence"/>
</dbReference>
<reference evidence="2 3" key="1">
    <citation type="submission" date="2018-06" db="EMBL/GenBank/DDBJ databases">
        <authorList>
            <consortium name="Pathogen Informatics"/>
            <person name="Doyle S."/>
        </authorList>
    </citation>
    <scope>NUCLEOTIDE SEQUENCE [LARGE SCALE GENOMIC DNA]</scope>
    <source>
        <strain evidence="2 3">NCTC11166</strain>
    </source>
</reference>
<evidence type="ECO:0000256" key="1">
    <source>
        <dbReference type="SAM" id="MobiDB-lite"/>
    </source>
</evidence>
<feature type="region of interest" description="Disordered" evidence="1">
    <location>
        <begin position="1"/>
        <end position="34"/>
    </location>
</feature>
<name>A0A2X1BA91_BREVE</name>
<accession>A0A2X1BA91</accession>
<dbReference type="EMBL" id="UAQP01000005">
    <property type="protein sequence ID" value="SPU53360.1"/>
    <property type="molecule type" value="Genomic_DNA"/>
</dbReference>
<evidence type="ECO:0000313" key="3">
    <source>
        <dbReference type="Proteomes" id="UP000251186"/>
    </source>
</evidence>
<dbReference type="AlphaFoldDB" id="A0A2X1BA91"/>
<sequence length="64" mass="7320">MAVRHAAYRTNTAHLTGTQTLSRVNRGDTSPAPASRFDPFQRVVEMHLIERAFRQIYDYSAALR</sequence>